<accession>A0A0C9WLS5</accession>
<dbReference type="HOGENOM" id="CLU_2015650_0_0_1"/>
<reference evidence="2 3" key="1">
    <citation type="submission" date="2014-04" db="EMBL/GenBank/DDBJ databases">
        <authorList>
            <consortium name="DOE Joint Genome Institute"/>
            <person name="Kuo A."/>
            <person name="Kohler A."/>
            <person name="Nagy L.G."/>
            <person name="Floudas D."/>
            <person name="Copeland A."/>
            <person name="Barry K.W."/>
            <person name="Cichocki N."/>
            <person name="Veneault-Fourrey C."/>
            <person name="LaButti K."/>
            <person name="Lindquist E.A."/>
            <person name="Lipzen A."/>
            <person name="Lundell T."/>
            <person name="Morin E."/>
            <person name="Murat C."/>
            <person name="Sun H."/>
            <person name="Tunlid A."/>
            <person name="Henrissat B."/>
            <person name="Grigoriev I.V."/>
            <person name="Hibbett D.S."/>
            <person name="Martin F."/>
            <person name="Nordberg H.P."/>
            <person name="Cantor M.N."/>
            <person name="Hua S.X."/>
        </authorList>
    </citation>
    <scope>NUCLEOTIDE SEQUENCE [LARGE SCALE GENOMIC DNA]</scope>
    <source>
        <strain evidence="2 3">LaAM-08-1</strain>
    </source>
</reference>
<gene>
    <name evidence="2" type="ORF">K443DRAFT_15121</name>
</gene>
<feature type="compositionally biased region" description="Gly residues" evidence="1">
    <location>
        <begin position="87"/>
        <end position="96"/>
    </location>
</feature>
<evidence type="ECO:0000313" key="3">
    <source>
        <dbReference type="Proteomes" id="UP000054477"/>
    </source>
</evidence>
<feature type="region of interest" description="Disordered" evidence="1">
    <location>
        <begin position="75"/>
        <end position="123"/>
    </location>
</feature>
<dbReference type="Proteomes" id="UP000054477">
    <property type="component" value="Unassembled WGS sequence"/>
</dbReference>
<feature type="region of interest" description="Disordered" evidence="1">
    <location>
        <begin position="1"/>
        <end position="43"/>
    </location>
</feature>
<organism evidence="2 3">
    <name type="scientific">Laccaria amethystina LaAM-08-1</name>
    <dbReference type="NCBI Taxonomy" id="1095629"/>
    <lineage>
        <taxon>Eukaryota</taxon>
        <taxon>Fungi</taxon>
        <taxon>Dikarya</taxon>
        <taxon>Basidiomycota</taxon>
        <taxon>Agaricomycotina</taxon>
        <taxon>Agaricomycetes</taxon>
        <taxon>Agaricomycetidae</taxon>
        <taxon>Agaricales</taxon>
        <taxon>Agaricineae</taxon>
        <taxon>Hydnangiaceae</taxon>
        <taxon>Laccaria</taxon>
    </lineage>
</organism>
<evidence type="ECO:0000313" key="2">
    <source>
        <dbReference type="EMBL" id="KIJ90560.1"/>
    </source>
</evidence>
<keyword evidence="3" id="KW-1185">Reference proteome</keyword>
<name>A0A0C9WLS5_9AGAR</name>
<protein>
    <submittedName>
        <fullName evidence="2">Uncharacterized protein</fullName>
    </submittedName>
</protein>
<reference evidence="3" key="2">
    <citation type="submission" date="2015-01" db="EMBL/GenBank/DDBJ databases">
        <title>Evolutionary Origins and Diversification of the Mycorrhizal Mutualists.</title>
        <authorList>
            <consortium name="DOE Joint Genome Institute"/>
            <consortium name="Mycorrhizal Genomics Consortium"/>
            <person name="Kohler A."/>
            <person name="Kuo A."/>
            <person name="Nagy L.G."/>
            <person name="Floudas D."/>
            <person name="Copeland A."/>
            <person name="Barry K.W."/>
            <person name="Cichocki N."/>
            <person name="Veneault-Fourrey C."/>
            <person name="LaButti K."/>
            <person name="Lindquist E.A."/>
            <person name="Lipzen A."/>
            <person name="Lundell T."/>
            <person name="Morin E."/>
            <person name="Murat C."/>
            <person name="Riley R."/>
            <person name="Ohm R."/>
            <person name="Sun H."/>
            <person name="Tunlid A."/>
            <person name="Henrissat B."/>
            <person name="Grigoriev I.V."/>
            <person name="Hibbett D.S."/>
            <person name="Martin F."/>
        </authorList>
    </citation>
    <scope>NUCLEOTIDE SEQUENCE [LARGE SCALE GENOMIC DNA]</scope>
    <source>
        <strain evidence="3">LaAM-08-1</strain>
    </source>
</reference>
<feature type="compositionally biased region" description="Basic and acidic residues" evidence="1">
    <location>
        <begin position="26"/>
        <end position="43"/>
    </location>
</feature>
<sequence length="123" mass="13335">MDLAATSDRETGGRMDLAGGDDDEGFERKEGPEEREEGKRHDVLEHVTSVEKAIWVRGMTIDWLKKRPVLNVTDRMEGGRNGVQQEGAGGEGGRGVDGISRGALESLDDGRMVSENGLRGHTS</sequence>
<proteinExistence type="predicted"/>
<evidence type="ECO:0000256" key="1">
    <source>
        <dbReference type="SAM" id="MobiDB-lite"/>
    </source>
</evidence>
<dbReference type="AlphaFoldDB" id="A0A0C9WLS5"/>
<dbReference type="EMBL" id="KN839154">
    <property type="protein sequence ID" value="KIJ90560.1"/>
    <property type="molecule type" value="Genomic_DNA"/>
</dbReference>
<dbReference type="OrthoDB" id="5424209at2759"/>